<dbReference type="GO" id="GO:0000978">
    <property type="term" value="F:RNA polymerase II cis-regulatory region sequence-specific DNA binding"/>
    <property type="evidence" value="ECO:0007669"/>
    <property type="project" value="TreeGrafter"/>
</dbReference>
<feature type="compositionally biased region" description="Low complexity" evidence="4">
    <location>
        <begin position="600"/>
        <end position="614"/>
    </location>
</feature>
<keyword evidence="7" id="KW-1185">Reference proteome</keyword>
<dbReference type="GO" id="GO:0051726">
    <property type="term" value="P:regulation of cell cycle"/>
    <property type="evidence" value="ECO:0007669"/>
    <property type="project" value="TreeGrafter"/>
</dbReference>
<organism evidence="6 7">
    <name type="scientific">Neocallimastix californiae</name>
    <dbReference type="NCBI Taxonomy" id="1754190"/>
    <lineage>
        <taxon>Eukaryota</taxon>
        <taxon>Fungi</taxon>
        <taxon>Fungi incertae sedis</taxon>
        <taxon>Chytridiomycota</taxon>
        <taxon>Chytridiomycota incertae sedis</taxon>
        <taxon>Neocallimastigomycetes</taxon>
        <taxon>Neocallimastigales</taxon>
        <taxon>Neocallimastigaceae</taxon>
        <taxon>Neocallimastix</taxon>
    </lineage>
</organism>
<evidence type="ECO:0000313" key="7">
    <source>
        <dbReference type="Proteomes" id="UP000193920"/>
    </source>
</evidence>
<protein>
    <recommendedName>
        <fullName evidence="5">BZIP domain-containing protein</fullName>
    </recommendedName>
</protein>
<dbReference type="GO" id="GO:0005667">
    <property type="term" value="C:transcription regulator complex"/>
    <property type="evidence" value="ECO:0007669"/>
    <property type="project" value="TreeGrafter"/>
</dbReference>
<dbReference type="OrthoDB" id="295274at2759"/>
<dbReference type="Proteomes" id="UP000193920">
    <property type="component" value="Unassembled WGS sequence"/>
</dbReference>
<dbReference type="PANTHER" id="PTHR11462:SF35">
    <property type="entry name" value="TRANSCRIPTION FACTOR JRA"/>
    <property type="match status" value="1"/>
</dbReference>
<keyword evidence="1" id="KW-0805">Transcription regulation</keyword>
<reference evidence="6 7" key="1">
    <citation type="submission" date="2016-08" db="EMBL/GenBank/DDBJ databases">
        <title>A Parts List for Fungal Cellulosomes Revealed by Comparative Genomics.</title>
        <authorList>
            <consortium name="DOE Joint Genome Institute"/>
            <person name="Haitjema C.H."/>
            <person name="Gilmore S.P."/>
            <person name="Henske J.K."/>
            <person name="Solomon K.V."/>
            <person name="De Groot R."/>
            <person name="Kuo A."/>
            <person name="Mondo S.J."/>
            <person name="Salamov A.A."/>
            <person name="Labutti K."/>
            <person name="Zhao Z."/>
            <person name="Chiniquy J."/>
            <person name="Barry K."/>
            <person name="Brewer H.M."/>
            <person name="Purvine S.O."/>
            <person name="Wright A.T."/>
            <person name="Boxma B."/>
            <person name="Van Alen T."/>
            <person name="Hackstein J.H."/>
            <person name="Baker S.E."/>
            <person name="Grigoriev I.V."/>
            <person name="O'Malley M.A."/>
        </authorList>
    </citation>
    <scope>NUCLEOTIDE SEQUENCE [LARGE SCALE GENOMIC DNA]</scope>
    <source>
        <strain evidence="6 7">G1</strain>
    </source>
</reference>
<proteinExistence type="predicted"/>
<dbReference type="SUPFAM" id="SSF57959">
    <property type="entry name" value="Leucine zipper domain"/>
    <property type="match status" value="1"/>
</dbReference>
<dbReference type="STRING" id="1754190.A0A1Y2A017"/>
<dbReference type="InterPro" id="IPR046347">
    <property type="entry name" value="bZIP_sf"/>
</dbReference>
<dbReference type="CDD" id="cd14687">
    <property type="entry name" value="bZIP_ATF2"/>
    <property type="match status" value="1"/>
</dbReference>
<name>A0A1Y2A017_9FUNG</name>
<keyword evidence="2" id="KW-0238">DNA-binding</keyword>
<feature type="domain" description="BZIP" evidence="5">
    <location>
        <begin position="981"/>
        <end position="1044"/>
    </location>
</feature>
<dbReference type="GO" id="GO:0000981">
    <property type="term" value="F:DNA-binding transcription factor activity, RNA polymerase II-specific"/>
    <property type="evidence" value="ECO:0007669"/>
    <property type="project" value="TreeGrafter"/>
</dbReference>
<comment type="caution">
    <text evidence="6">The sequence shown here is derived from an EMBL/GenBank/DDBJ whole genome shotgun (WGS) entry which is preliminary data.</text>
</comment>
<dbReference type="Gene3D" id="1.20.5.170">
    <property type="match status" value="1"/>
</dbReference>
<evidence type="ECO:0000256" key="2">
    <source>
        <dbReference type="ARBA" id="ARBA00023125"/>
    </source>
</evidence>
<sequence>MDFNDIFKFDEIANDNDINSNNLDENYKKKIILDNSLINTNENKIIENADNKLIPQQKEQYDFDNTNNMILDIPDIPINSVMDSLSKVPFENSISSNSLLDTTDKKVQDIFNTEDLKNTESNTLYPQLYPTEMFTVEEEQDAFTQYMGYPNVNMDMNNNPYFLYYNNAFIQDEVLPQYNMNDYLNYNSEFDLNGINPYCSFPSDFDIEDIDMENYSLAASSQAPNDPYKQALSLAQGNVLKDDLLISDINKNTIFEDKKQKNLGSLNTLNSSPLTPLSINKSSTNSFPKLSLNSDSFIIPSNEESETMIEDSFKYIYPMNPKSKLLSDLKNNMNFKNMLPLETMSQQMNISDNIMKKSILDEKLNPLENIEDLNLNTSNFSQELNNDVNNIYPTLLNKLKSQSQSQIHLQPNSQIVSSKINTLNNMKNINDLMDFNFSSLENTADENLIKIDSPSINNKNITNSSLIPDDLSSLLFTATEHVSEQISRPVHEVSETNNNLQNSSALASVDEYKSIVNSFEPQDKDYSESLLKMFIASPKLSNSPKSSSKEPKATKDQLMEDDLSTKILTDKIFVSSPTMSEFINEPKEQIKELPPSSNMSKLPLSSLTKSSSIKTEQNKNVNKLKLPNSKSYSLLNNIMHSPIQKKTSSLTTSKSKDNIFSKKLSKKSINDILPSSLYSSISSNNTSTSINSPVSSPSLMKSLAQTAAPTSLLTKTNTHSTLSTLPKLLPIIPATSTISESLIKSKSITQKSIKSEIPISSASLPTSSSSSISSQSKKSTTKPLIPLIPTPILATKPSPKTPLASTISISSITTSSTTVAKIVPKPIAPLASLPLPTTIPSLTISTALHNKPNLSVPPILPSTLFPFLFADSSNLKSVAENLAKSTLPITSTSNINITSIPSSTTPSSSLSTTVTNASPIPITTTISQKINATTTPTGTNNISSGLVSLSSLSLSNPAPIATPILPATLKDNNNSSNNYIDEKRRKFLERNRIAASKCRQKKKAWVQDLEKKSNEVSITNRNLKLIVNQLRDQVAVLRGQLLLHKNCQSKVLQQYLLQQSSINLSLQNTLQSLNQNTIGNPSLLNFKKIQ</sequence>
<evidence type="ECO:0000313" key="6">
    <source>
        <dbReference type="EMBL" id="ORY15365.1"/>
    </source>
</evidence>
<accession>A0A1Y2A017</accession>
<dbReference type="PROSITE" id="PS00036">
    <property type="entry name" value="BZIP_BASIC"/>
    <property type="match status" value="1"/>
</dbReference>
<evidence type="ECO:0000259" key="5">
    <source>
        <dbReference type="PROSITE" id="PS50217"/>
    </source>
</evidence>
<gene>
    <name evidence="6" type="ORF">LY90DRAFT_677549</name>
</gene>
<dbReference type="InterPro" id="IPR004827">
    <property type="entry name" value="bZIP"/>
</dbReference>
<feature type="compositionally biased region" description="Basic and acidic residues" evidence="4">
    <location>
        <begin position="547"/>
        <end position="558"/>
    </location>
</feature>
<evidence type="ECO:0000256" key="1">
    <source>
        <dbReference type="ARBA" id="ARBA00023015"/>
    </source>
</evidence>
<dbReference type="PROSITE" id="PS50217">
    <property type="entry name" value="BZIP"/>
    <property type="match status" value="1"/>
</dbReference>
<dbReference type="EMBL" id="MCOG01000341">
    <property type="protein sequence ID" value="ORY15365.1"/>
    <property type="molecule type" value="Genomic_DNA"/>
</dbReference>
<dbReference type="SMART" id="SM00338">
    <property type="entry name" value="BRLZ"/>
    <property type="match status" value="1"/>
</dbReference>
<feature type="region of interest" description="Disordered" evidence="4">
    <location>
        <begin position="589"/>
        <end position="616"/>
    </location>
</feature>
<feature type="region of interest" description="Disordered" evidence="4">
    <location>
        <begin position="761"/>
        <end position="783"/>
    </location>
</feature>
<dbReference type="PANTHER" id="PTHR11462">
    <property type="entry name" value="JUN TRANSCRIPTION FACTOR-RELATED"/>
    <property type="match status" value="1"/>
</dbReference>
<keyword evidence="3" id="KW-0804">Transcription</keyword>
<evidence type="ECO:0000256" key="4">
    <source>
        <dbReference type="SAM" id="MobiDB-lite"/>
    </source>
</evidence>
<dbReference type="AlphaFoldDB" id="A0A1Y2A017"/>
<evidence type="ECO:0000256" key="3">
    <source>
        <dbReference type="ARBA" id="ARBA00023163"/>
    </source>
</evidence>
<feature type="region of interest" description="Disordered" evidence="4">
    <location>
        <begin position="540"/>
        <end position="561"/>
    </location>
</feature>
<dbReference type="Pfam" id="PF00170">
    <property type="entry name" value="bZIP_1"/>
    <property type="match status" value="1"/>
</dbReference>
<dbReference type="InterPro" id="IPR050946">
    <property type="entry name" value="AP-1_TF_bZIP"/>
</dbReference>